<keyword evidence="1" id="KW-0285">Flavoprotein</keyword>
<dbReference type="KEGG" id="bav:BAV1576"/>
<dbReference type="EMBL" id="AM167904">
    <property type="protein sequence ID" value="CAJ49186.1"/>
    <property type="molecule type" value="Genomic_DNA"/>
</dbReference>
<dbReference type="InterPro" id="IPR036318">
    <property type="entry name" value="FAD-bd_PCMH-like_sf"/>
</dbReference>
<gene>
    <name evidence="5" type="primary">cutM</name>
    <name evidence="5" type="ordered locus">BAV1576</name>
</gene>
<dbReference type="InterPro" id="IPR016167">
    <property type="entry name" value="FAD-bd_PCMH_sub1"/>
</dbReference>
<protein>
    <submittedName>
        <fullName evidence="5">Carbon monoxide dehydrogenase medium chain</fullName>
        <ecNumber evidence="5">1.2.99.2</ecNumber>
    </submittedName>
</protein>
<sequence>VKAAKFDYQNPGQLSAALQALSAAEGVQGPIKVMGGSQSMGPMLNLRLTRPKKVVDVSHLPELRGVQVQNGNIRIGAAVTHAEIEDGVHEALRGSMLQYVAGGIAYRAVRNRGTIAGSLAHADPAADWVLTLSALAADIELRSASGTRTLAMDSFMLGAYTTEVQEGEIITAITVPQLDASARWGYYKFCRKTGEFAEASCACVFDPKRRRARIMVGALDGAPQPLPELARLVASTAKLPDRETIAAALAKLGDDPVKQQMQLAVVTRCLQQALMTPEVMIGEEEQPA</sequence>
<dbReference type="Pfam" id="PF00941">
    <property type="entry name" value="FAD_binding_5"/>
    <property type="match status" value="1"/>
</dbReference>
<name>Q2L1T2_BORA1</name>
<keyword evidence="3 5" id="KW-0560">Oxidoreductase</keyword>
<feature type="non-terminal residue" evidence="5">
    <location>
        <position position="1"/>
    </location>
</feature>
<dbReference type="EC" id="1.2.99.2" evidence="5"/>
<keyword evidence="6" id="KW-1185">Reference proteome</keyword>
<dbReference type="PANTHER" id="PTHR42659">
    <property type="entry name" value="XANTHINE DEHYDROGENASE SUBUNIT C-RELATED"/>
    <property type="match status" value="1"/>
</dbReference>
<evidence type="ECO:0000256" key="1">
    <source>
        <dbReference type="ARBA" id="ARBA00022630"/>
    </source>
</evidence>
<keyword evidence="2" id="KW-0274">FAD</keyword>
<evidence type="ECO:0000313" key="6">
    <source>
        <dbReference type="Proteomes" id="UP000001977"/>
    </source>
</evidence>
<evidence type="ECO:0000259" key="4">
    <source>
        <dbReference type="PROSITE" id="PS51387"/>
    </source>
</evidence>
<dbReference type="PROSITE" id="PS51387">
    <property type="entry name" value="FAD_PCMH"/>
    <property type="match status" value="1"/>
</dbReference>
<dbReference type="SUPFAM" id="SSF56176">
    <property type="entry name" value="FAD-binding/transporter-associated domain-like"/>
    <property type="match status" value="1"/>
</dbReference>
<organism evidence="5 6">
    <name type="scientific">Bordetella avium (strain 197N)</name>
    <dbReference type="NCBI Taxonomy" id="360910"/>
    <lineage>
        <taxon>Bacteria</taxon>
        <taxon>Pseudomonadati</taxon>
        <taxon>Pseudomonadota</taxon>
        <taxon>Betaproteobacteria</taxon>
        <taxon>Burkholderiales</taxon>
        <taxon>Alcaligenaceae</taxon>
        <taxon>Bordetella</taxon>
    </lineage>
</organism>
<dbReference type="eggNOG" id="COG1319">
    <property type="taxonomic scope" value="Bacteria"/>
</dbReference>
<dbReference type="InterPro" id="IPR016166">
    <property type="entry name" value="FAD-bd_PCMH"/>
</dbReference>
<dbReference type="GO" id="GO:0071949">
    <property type="term" value="F:FAD binding"/>
    <property type="evidence" value="ECO:0007669"/>
    <property type="project" value="InterPro"/>
</dbReference>
<feature type="domain" description="FAD-binding PCMH-type" evidence="4">
    <location>
        <begin position="1"/>
        <end position="180"/>
    </location>
</feature>
<accession>Q2L1T2</accession>
<evidence type="ECO:0000313" key="5">
    <source>
        <dbReference type="EMBL" id="CAJ49186.1"/>
    </source>
</evidence>
<dbReference type="Gene3D" id="3.30.43.10">
    <property type="entry name" value="Uridine Diphospho-n-acetylenolpyruvylglucosamine Reductase, domain 2"/>
    <property type="match status" value="1"/>
</dbReference>
<dbReference type="Gene3D" id="3.30.465.10">
    <property type="match status" value="1"/>
</dbReference>
<dbReference type="Proteomes" id="UP000001977">
    <property type="component" value="Chromosome"/>
</dbReference>
<dbReference type="InterPro" id="IPR002346">
    <property type="entry name" value="Mopterin_DH_FAD-bd"/>
</dbReference>
<proteinExistence type="predicted"/>
<evidence type="ECO:0000256" key="3">
    <source>
        <dbReference type="ARBA" id="ARBA00023002"/>
    </source>
</evidence>
<dbReference type="HOGENOM" id="CLU_058050_3_1_4"/>
<dbReference type="InterPro" id="IPR016169">
    <property type="entry name" value="FAD-bd_PCMH_sub2"/>
</dbReference>
<dbReference type="InterPro" id="IPR051312">
    <property type="entry name" value="Diverse_Substr_Oxidored"/>
</dbReference>
<reference evidence="5 6" key="1">
    <citation type="journal article" date="2006" name="J. Bacteriol.">
        <title>Comparison of the genome sequence of the poultry pathogen Bordetella avium with those of B. bronchiseptica, B. pertussis, and B. parapertussis reveals extensive diversity in surface structures associated with host interaction.</title>
        <authorList>
            <person name="Sebaihia M."/>
            <person name="Preston A."/>
            <person name="Maskell D.J."/>
            <person name="Kuzmiak H."/>
            <person name="Connell T.D."/>
            <person name="King N.D."/>
            <person name="Orndorff P.E."/>
            <person name="Miyamoto D.M."/>
            <person name="Thomson N.R."/>
            <person name="Harris D."/>
            <person name="Goble A."/>
            <person name="Lord A."/>
            <person name="Murphy L."/>
            <person name="Quail M.A."/>
            <person name="Rutter S."/>
            <person name="Squares R."/>
            <person name="Squares S."/>
            <person name="Woodward J."/>
            <person name="Parkhill J."/>
            <person name="Temple L.M."/>
        </authorList>
    </citation>
    <scope>NUCLEOTIDE SEQUENCE [LARGE SCALE GENOMIC DNA]</scope>
    <source>
        <strain evidence="5 6">197N</strain>
    </source>
</reference>
<dbReference type="AlphaFoldDB" id="Q2L1T2"/>
<dbReference type="STRING" id="360910.BAV1576"/>
<dbReference type="GO" id="GO:0016491">
    <property type="term" value="F:oxidoreductase activity"/>
    <property type="evidence" value="ECO:0007669"/>
    <property type="project" value="UniProtKB-KW"/>
</dbReference>
<dbReference type="PANTHER" id="PTHR42659:SF2">
    <property type="entry name" value="XANTHINE DEHYDROGENASE SUBUNIT C-RELATED"/>
    <property type="match status" value="1"/>
</dbReference>
<evidence type="ECO:0000256" key="2">
    <source>
        <dbReference type="ARBA" id="ARBA00022827"/>
    </source>
</evidence>
<dbReference type="Gene3D" id="3.30.390.50">
    <property type="entry name" value="CO dehydrogenase flavoprotein, C-terminal domain"/>
    <property type="match status" value="1"/>
</dbReference>